<dbReference type="AlphaFoldDB" id="A0AAV2P0V4"/>
<dbReference type="Pfam" id="PF01359">
    <property type="entry name" value="Transposase_1"/>
    <property type="match status" value="1"/>
</dbReference>
<dbReference type="Proteomes" id="UP001497644">
    <property type="component" value="Chromosome 6"/>
</dbReference>
<feature type="region of interest" description="Disordered" evidence="1">
    <location>
        <begin position="294"/>
        <end position="339"/>
    </location>
</feature>
<dbReference type="Pfam" id="PF17906">
    <property type="entry name" value="HTH_48"/>
    <property type="match status" value="1"/>
</dbReference>
<dbReference type="EMBL" id="OZ034829">
    <property type="protein sequence ID" value="CAL1685258.1"/>
    <property type="molecule type" value="Genomic_DNA"/>
</dbReference>
<dbReference type="GO" id="GO:0003676">
    <property type="term" value="F:nucleic acid binding"/>
    <property type="evidence" value="ECO:0007669"/>
    <property type="project" value="InterPro"/>
</dbReference>
<dbReference type="PANTHER" id="PTHR46060">
    <property type="entry name" value="MARINER MOS1 TRANSPOSASE-LIKE PROTEIN"/>
    <property type="match status" value="1"/>
</dbReference>
<evidence type="ECO:0000313" key="3">
    <source>
        <dbReference type="EMBL" id="CAL1685258.1"/>
    </source>
</evidence>
<dbReference type="Gene3D" id="1.10.10.1450">
    <property type="match status" value="2"/>
</dbReference>
<evidence type="ECO:0000313" key="4">
    <source>
        <dbReference type="Proteomes" id="UP001497644"/>
    </source>
</evidence>
<evidence type="ECO:0000259" key="2">
    <source>
        <dbReference type="Pfam" id="PF17906"/>
    </source>
</evidence>
<dbReference type="PANTHER" id="PTHR46060:SF1">
    <property type="entry name" value="MARINER MOS1 TRANSPOSASE-LIKE PROTEIN"/>
    <property type="match status" value="1"/>
</dbReference>
<dbReference type="InterPro" id="IPR001888">
    <property type="entry name" value="Transposase_1"/>
</dbReference>
<organism evidence="3 4">
    <name type="scientific">Lasius platythorax</name>
    <dbReference type="NCBI Taxonomy" id="488582"/>
    <lineage>
        <taxon>Eukaryota</taxon>
        <taxon>Metazoa</taxon>
        <taxon>Ecdysozoa</taxon>
        <taxon>Arthropoda</taxon>
        <taxon>Hexapoda</taxon>
        <taxon>Insecta</taxon>
        <taxon>Pterygota</taxon>
        <taxon>Neoptera</taxon>
        <taxon>Endopterygota</taxon>
        <taxon>Hymenoptera</taxon>
        <taxon>Apocrita</taxon>
        <taxon>Aculeata</taxon>
        <taxon>Formicoidea</taxon>
        <taxon>Formicidae</taxon>
        <taxon>Formicinae</taxon>
        <taxon>Lasius</taxon>
        <taxon>Lasius</taxon>
    </lineage>
</organism>
<dbReference type="InterPro" id="IPR036397">
    <property type="entry name" value="RNaseH_sf"/>
</dbReference>
<dbReference type="Gene3D" id="3.30.420.10">
    <property type="entry name" value="Ribonuclease H-like superfamily/Ribonuclease H"/>
    <property type="match status" value="1"/>
</dbReference>
<sequence>MADIHEQSICIKFCFKLGWTQDETCRAIRHAFGDKALHSDQCSEIYRKFKENYKIEKFIPEDPCRTINEISDKFDNALNIASKPVPKLLTPEQKKDRLLTPEQKKDRLLTPEQKKDRLLTPEQKKDRLLTPEQKKDSLLTPEQKKDRLLTPEQKKDRPLTPEQKKDRLLTPEQKKDRLLTPEQKKDRLLTPEQKKDRLLTPEQKKDSLLTSFCIKFCFKLGWTQDETCRAIRHAFGDKALHSDQCSEIYRKFEKNYKIEKFIPEDPCRTINEISDKFDNALNIASKPVPKLLTPEQKKDRLLTPEQKKDRLLTPEQKKDRLLTPEQKKDRLLTPEQKKDRLLIPEQKKDHLDVCHHFRVCANEDPTYTSRVITGGVTWVNLLDSETMQQRRRSQLKSTLIVFFDIKGIVHQEFVPPNQAVNANFYCDVLKRLKEAVCNKRRYKRHWLLHHNNAPIHRAQKTQHFLRDNNISVVPHPPNSPDLAPCNFFLFPKIKKEHIKHHPKTRDKVEAVWQEVLRSLQPKDFQEAFEEWQKRWDQCIKSKGDYIK</sequence>
<protein>
    <recommendedName>
        <fullName evidence="2">Mos1 transposase HTH domain-containing protein</fullName>
    </recommendedName>
</protein>
<feature type="domain" description="Mos1 transposase HTH" evidence="2">
    <location>
        <begin position="10"/>
        <end position="51"/>
    </location>
</feature>
<dbReference type="InterPro" id="IPR041426">
    <property type="entry name" value="Mos1_HTH"/>
</dbReference>
<feature type="compositionally biased region" description="Basic and acidic residues" evidence="1">
    <location>
        <begin position="295"/>
        <end position="339"/>
    </location>
</feature>
<proteinExistence type="predicted"/>
<feature type="region of interest" description="Disordered" evidence="1">
    <location>
        <begin position="85"/>
        <end position="199"/>
    </location>
</feature>
<evidence type="ECO:0000256" key="1">
    <source>
        <dbReference type="SAM" id="MobiDB-lite"/>
    </source>
</evidence>
<dbReference type="InterPro" id="IPR052709">
    <property type="entry name" value="Transposase-MT_Hybrid"/>
</dbReference>
<keyword evidence="4" id="KW-1185">Reference proteome</keyword>
<name>A0AAV2P0V4_9HYME</name>
<accession>A0AAV2P0V4</accession>
<gene>
    <name evidence="3" type="ORF">LPLAT_LOCUS10804</name>
</gene>
<reference evidence="3" key="1">
    <citation type="submission" date="2024-04" db="EMBL/GenBank/DDBJ databases">
        <authorList>
            <consortium name="Molecular Ecology Group"/>
        </authorList>
    </citation>
    <scope>NUCLEOTIDE SEQUENCE</scope>
</reference>
<feature type="compositionally biased region" description="Basic and acidic residues" evidence="1">
    <location>
        <begin position="92"/>
        <end position="199"/>
    </location>
</feature>